<dbReference type="Gene3D" id="1.10.1130.10">
    <property type="entry name" value="Flavocytochrome C3, Chain A"/>
    <property type="match status" value="1"/>
</dbReference>
<dbReference type="PROSITE" id="PS51257">
    <property type="entry name" value="PROKAR_LIPOPROTEIN"/>
    <property type="match status" value="1"/>
</dbReference>
<dbReference type="Pfam" id="PF13435">
    <property type="entry name" value="Cytochrome_C554"/>
    <property type="match status" value="1"/>
</dbReference>
<dbReference type="InterPro" id="IPR023155">
    <property type="entry name" value="Cyt_c-552/4"/>
</dbReference>
<evidence type="ECO:0000313" key="3">
    <source>
        <dbReference type="EMBL" id="WXA90874.1"/>
    </source>
</evidence>
<dbReference type="EMBL" id="CP089982">
    <property type="protein sequence ID" value="WXA90874.1"/>
    <property type="molecule type" value="Genomic_DNA"/>
</dbReference>
<dbReference type="Proteomes" id="UP001379533">
    <property type="component" value="Chromosome"/>
</dbReference>
<accession>A0ABZ2JYK8</accession>
<dbReference type="RefSeq" id="WP_394841494.1">
    <property type="nucleotide sequence ID" value="NZ_CP089982.1"/>
</dbReference>
<keyword evidence="1" id="KW-0732">Signal</keyword>
<reference evidence="3 4" key="1">
    <citation type="submission" date="2021-12" db="EMBL/GenBank/DDBJ databases">
        <title>Discovery of the Pendulisporaceae a myxobacterial family with distinct sporulation behavior and unique specialized metabolism.</title>
        <authorList>
            <person name="Garcia R."/>
            <person name="Popoff A."/>
            <person name="Bader C.D."/>
            <person name="Loehr J."/>
            <person name="Walesch S."/>
            <person name="Walt C."/>
            <person name="Boldt J."/>
            <person name="Bunk B."/>
            <person name="Haeckl F.J.F.P.J."/>
            <person name="Gunesch A.P."/>
            <person name="Birkelbach J."/>
            <person name="Nuebel U."/>
            <person name="Pietschmann T."/>
            <person name="Bach T."/>
            <person name="Mueller R."/>
        </authorList>
    </citation>
    <scope>NUCLEOTIDE SEQUENCE [LARGE SCALE GENOMIC DNA]</scope>
    <source>
        <strain evidence="3 4">MSr12523</strain>
    </source>
</reference>
<gene>
    <name evidence="3" type="ORF">LZC95_31020</name>
</gene>
<sequence length="506" mass="55378">MRSISLKWAILGVLVVPPVVASCSSSSSGGDDGPPPSLDRAALLDPASCKQCHVNHYDQWSGSMHAYASDDPVFRAMNARGQRETNGQLGDFCVKCHAPMALHEKATKDGLNLDSVPQTLKGVTCFFCHSIDKIEGLHNAQLSLSNDMVMRGSYSDPVKNSAHRAGYSALHDGDRIESANLCGSCHDIENGHGTKIERTFEEWQASVFAHVPSGNTCNQCHMSQSINLEPIAQNSPGVFSRHTHEHSLPGVDLALTPFPQKDVQRKKVQEFLDSSIQSALCATPVAVQGGEKTLVRVILDNVRAGHGFPSGSVQDRRLWAEVIGYSGDKKVFESGVVPDGVAATKNPDTDPSNYWLIRDCMFDGPDPGAKEVHMFWEAKSYEGNAIPAKVTSNPQDERFYKSHILRKYPHDDGKLFPGPVDRITLRIRMRAMDRDVLDSLVGSGDLDPAVINAIPTLDVGTMLTWTPATATERFFENGQEFRCITETNLNLKSQVTPAPERTRCSP</sequence>
<evidence type="ECO:0000256" key="1">
    <source>
        <dbReference type="SAM" id="SignalP"/>
    </source>
</evidence>
<proteinExistence type="predicted"/>
<feature type="domain" description="Cytochrome c-552/4" evidence="2">
    <location>
        <begin position="48"/>
        <end position="130"/>
    </location>
</feature>
<evidence type="ECO:0000313" key="4">
    <source>
        <dbReference type="Proteomes" id="UP001379533"/>
    </source>
</evidence>
<evidence type="ECO:0000259" key="2">
    <source>
        <dbReference type="Pfam" id="PF13435"/>
    </source>
</evidence>
<protein>
    <submittedName>
        <fullName evidence="3">Cytochrome c family protein</fullName>
    </submittedName>
</protein>
<feature type="chain" id="PRO_5046685182" evidence="1">
    <location>
        <begin position="22"/>
        <end position="506"/>
    </location>
</feature>
<dbReference type="SUPFAM" id="SSF48695">
    <property type="entry name" value="Multiheme cytochromes"/>
    <property type="match status" value="1"/>
</dbReference>
<feature type="signal peptide" evidence="1">
    <location>
        <begin position="1"/>
        <end position="21"/>
    </location>
</feature>
<dbReference type="InterPro" id="IPR036280">
    <property type="entry name" value="Multihaem_cyt_sf"/>
</dbReference>
<keyword evidence="4" id="KW-1185">Reference proteome</keyword>
<organism evidence="3 4">
    <name type="scientific">Pendulispora brunnea</name>
    <dbReference type="NCBI Taxonomy" id="2905690"/>
    <lineage>
        <taxon>Bacteria</taxon>
        <taxon>Pseudomonadati</taxon>
        <taxon>Myxococcota</taxon>
        <taxon>Myxococcia</taxon>
        <taxon>Myxococcales</taxon>
        <taxon>Sorangiineae</taxon>
        <taxon>Pendulisporaceae</taxon>
        <taxon>Pendulispora</taxon>
    </lineage>
</organism>
<name>A0ABZ2JYK8_9BACT</name>